<feature type="compositionally biased region" description="Low complexity" evidence="6">
    <location>
        <begin position="374"/>
        <end position="384"/>
    </location>
</feature>
<evidence type="ECO:0000256" key="1">
    <source>
        <dbReference type="ARBA" id="ARBA00004123"/>
    </source>
</evidence>
<organism evidence="8 9">
    <name type="scientific">Westerdykella ornata</name>
    <dbReference type="NCBI Taxonomy" id="318751"/>
    <lineage>
        <taxon>Eukaryota</taxon>
        <taxon>Fungi</taxon>
        <taxon>Dikarya</taxon>
        <taxon>Ascomycota</taxon>
        <taxon>Pezizomycotina</taxon>
        <taxon>Dothideomycetes</taxon>
        <taxon>Pleosporomycetidae</taxon>
        <taxon>Pleosporales</taxon>
        <taxon>Sporormiaceae</taxon>
        <taxon>Westerdykella</taxon>
    </lineage>
</organism>
<evidence type="ECO:0000256" key="6">
    <source>
        <dbReference type="SAM" id="MobiDB-lite"/>
    </source>
</evidence>
<keyword evidence="9" id="KW-1185">Reference proteome</keyword>
<dbReference type="GO" id="GO:0000978">
    <property type="term" value="F:RNA polymerase II cis-regulatory region sequence-specific DNA binding"/>
    <property type="evidence" value="ECO:0007669"/>
    <property type="project" value="TreeGrafter"/>
</dbReference>
<keyword evidence="3" id="KW-0238">DNA-binding</keyword>
<comment type="subcellular location">
    <subcellularLocation>
        <location evidence="1">Nucleus</location>
    </subcellularLocation>
</comment>
<evidence type="ECO:0000256" key="3">
    <source>
        <dbReference type="ARBA" id="ARBA00023125"/>
    </source>
</evidence>
<protein>
    <recommendedName>
        <fullName evidence="7">BHLH domain-containing protein</fullName>
    </recommendedName>
</protein>
<evidence type="ECO:0000256" key="5">
    <source>
        <dbReference type="ARBA" id="ARBA00023242"/>
    </source>
</evidence>
<dbReference type="PANTHER" id="PTHR15741:SF27">
    <property type="entry name" value="TRANSCRIPTION FACTOR AP-4"/>
    <property type="match status" value="1"/>
</dbReference>
<dbReference type="Gene3D" id="4.10.280.10">
    <property type="entry name" value="Helix-loop-helix DNA-binding domain"/>
    <property type="match status" value="1"/>
</dbReference>
<dbReference type="OrthoDB" id="5778525at2759"/>
<evidence type="ECO:0000256" key="4">
    <source>
        <dbReference type="ARBA" id="ARBA00023163"/>
    </source>
</evidence>
<dbReference type="EMBL" id="ML986490">
    <property type="protein sequence ID" value="KAF2277598.1"/>
    <property type="molecule type" value="Genomic_DNA"/>
</dbReference>
<feature type="region of interest" description="Disordered" evidence="6">
    <location>
        <begin position="334"/>
        <end position="429"/>
    </location>
</feature>
<dbReference type="InterPro" id="IPR036638">
    <property type="entry name" value="HLH_DNA-bd_sf"/>
</dbReference>
<reference evidence="8" key="1">
    <citation type="journal article" date="2020" name="Stud. Mycol.">
        <title>101 Dothideomycetes genomes: a test case for predicting lifestyles and emergence of pathogens.</title>
        <authorList>
            <person name="Haridas S."/>
            <person name="Albert R."/>
            <person name="Binder M."/>
            <person name="Bloem J."/>
            <person name="Labutti K."/>
            <person name="Salamov A."/>
            <person name="Andreopoulos B."/>
            <person name="Baker S."/>
            <person name="Barry K."/>
            <person name="Bills G."/>
            <person name="Bluhm B."/>
            <person name="Cannon C."/>
            <person name="Castanera R."/>
            <person name="Culley D."/>
            <person name="Daum C."/>
            <person name="Ezra D."/>
            <person name="Gonzalez J."/>
            <person name="Henrissat B."/>
            <person name="Kuo A."/>
            <person name="Liang C."/>
            <person name="Lipzen A."/>
            <person name="Lutzoni F."/>
            <person name="Magnuson J."/>
            <person name="Mondo S."/>
            <person name="Nolan M."/>
            <person name="Ohm R."/>
            <person name="Pangilinan J."/>
            <person name="Park H.-J."/>
            <person name="Ramirez L."/>
            <person name="Alfaro M."/>
            <person name="Sun H."/>
            <person name="Tritt A."/>
            <person name="Yoshinaga Y."/>
            <person name="Zwiers L.-H."/>
            <person name="Turgeon B."/>
            <person name="Goodwin S."/>
            <person name="Spatafora J."/>
            <person name="Crous P."/>
            <person name="Grigoriev I."/>
        </authorList>
    </citation>
    <scope>NUCLEOTIDE SEQUENCE</scope>
    <source>
        <strain evidence="8">CBS 379.55</strain>
    </source>
</reference>
<dbReference type="AlphaFoldDB" id="A0A6A6JNX1"/>
<evidence type="ECO:0000256" key="2">
    <source>
        <dbReference type="ARBA" id="ARBA00023015"/>
    </source>
</evidence>
<evidence type="ECO:0000313" key="9">
    <source>
        <dbReference type="Proteomes" id="UP000800097"/>
    </source>
</evidence>
<dbReference type="SMART" id="SM00353">
    <property type="entry name" value="HLH"/>
    <property type="match status" value="1"/>
</dbReference>
<accession>A0A6A6JNX1</accession>
<keyword evidence="5" id="KW-0539">Nucleus</keyword>
<dbReference type="GO" id="GO:0046983">
    <property type="term" value="F:protein dimerization activity"/>
    <property type="evidence" value="ECO:0007669"/>
    <property type="project" value="InterPro"/>
</dbReference>
<dbReference type="Pfam" id="PF00010">
    <property type="entry name" value="HLH"/>
    <property type="match status" value="1"/>
</dbReference>
<dbReference type="PANTHER" id="PTHR15741">
    <property type="entry name" value="BASIC HELIX-LOOP-HELIX ZIP TRANSCRIPTION FACTOR"/>
    <property type="match status" value="1"/>
</dbReference>
<dbReference type="PROSITE" id="PS50888">
    <property type="entry name" value="BHLH"/>
    <property type="match status" value="1"/>
</dbReference>
<gene>
    <name evidence="8" type="ORF">EI97DRAFT_298733</name>
</gene>
<feature type="domain" description="BHLH" evidence="7">
    <location>
        <begin position="414"/>
        <end position="465"/>
    </location>
</feature>
<sequence length="481" mass="52043">MFSAGNTFADAPNDRRLLSEHEEASLEEFFSNRPQDIPPDESVPLPDETMAAAGVYDVAPPPSVVDVSTIADQNRSAQQSIPYAGNMFSSGFLANTQTPVRATSTLYNSMEVTSGSYDSFQSATVTSGSYDSFHPTTVTSGSYDSFQPTTVTSGSYDGFQPTTVTSGYDNFQPTTVTSGSYDIFQTTPVTSGSYDSLQATTVTSGPYNSLQAALAASDPFHVSGTLNMTSMLAPARVQVIPDSIANRLTIQTQHAERFSQIASTTTGLVSPRRSLTRPYVYGTDTRFNPFGYTPASRGAEAAIVNRLTDDMHNAIRLDSSAQLTNGATVSIKTETAESAEASGEDEANGPRAKRRKVSTTTSVAFESSAMERISSSTSTASRNRSTADESTPRKRKRSTPAGQGRQRQNLTNEQKRNNHTASEQKRRNVIKGGFDKLELLVPGIKNGNFKKAAILKETTEFLQMLQECNKTHESYIGRRRG</sequence>
<evidence type="ECO:0000313" key="8">
    <source>
        <dbReference type="EMBL" id="KAF2277598.1"/>
    </source>
</evidence>
<keyword evidence="2" id="KW-0805">Transcription regulation</keyword>
<name>A0A6A6JNX1_WESOR</name>
<evidence type="ECO:0000259" key="7">
    <source>
        <dbReference type="PROSITE" id="PS50888"/>
    </source>
</evidence>
<proteinExistence type="predicted"/>
<dbReference type="InterPro" id="IPR011598">
    <property type="entry name" value="bHLH_dom"/>
</dbReference>
<dbReference type="Proteomes" id="UP000800097">
    <property type="component" value="Unassembled WGS sequence"/>
</dbReference>
<keyword evidence="4" id="KW-0804">Transcription</keyword>
<dbReference type="GO" id="GO:0005634">
    <property type="term" value="C:nucleus"/>
    <property type="evidence" value="ECO:0007669"/>
    <property type="project" value="UniProtKB-SubCell"/>
</dbReference>
<dbReference type="GeneID" id="54547684"/>
<dbReference type="SUPFAM" id="SSF47459">
    <property type="entry name" value="HLH, helix-loop-helix DNA-binding domain"/>
    <property type="match status" value="1"/>
</dbReference>
<dbReference type="RefSeq" id="XP_033655137.1">
    <property type="nucleotide sequence ID" value="XM_033794509.1"/>
</dbReference>
<dbReference type="InterPro" id="IPR052207">
    <property type="entry name" value="Max-like/E-box_TFs"/>
</dbReference>
<dbReference type="GO" id="GO:0000981">
    <property type="term" value="F:DNA-binding transcription factor activity, RNA polymerase II-specific"/>
    <property type="evidence" value="ECO:0007669"/>
    <property type="project" value="TreeGrafter"/>
</dbReference>